<organism evidence="1 2">
    <name type="scientific">Porites lobata</name>
    <dbReference type="NCBI Taxonomy" id="104759"/>
    <lineage>
        <taxon>Eukaryota</taxon>
        <taxon>Metazoa</taxon>
        <taxon>Cnidaria</taxon>
        <taxon>Anthozoa</taxon>
        <taxon>Hexacorallia</taxon>
        <taxon>Scleractinia</taxon>
        <taxon>Fungiina</taxon>
        <taxon>Poritidae</taxon>
        <taxon>Porites</taxon>
    </lineage>
</organism>
<comment type="caution">
    <text evidence="1">The sequence shown here is derived from an EMBL/GenBank/DDBJ whole genome shotgun (WGS) entry which is preliminary data.</text>
</comment>
<dbReference type="EMBL" id="CALNXK010000269">
    <property type="protein sequence ID" value="CAH3180086.1"/>
    <property type="molecule type" value="Genomic_DNA"/>
</dbReference>
<dbReference type="Proteomes" id="UP001159405">
    <property type="component" value="Unassembled WGS sequence"/>
</dbReference>
<gene>
    <name evidence="1" type="ORF">PLOB_00022714</name>
</gene>
<evidence type="ECO:0008006" key="3">
    <source>
        <dbReference type="Google" id="ProtNLM"/>
    </source>
</evidence>
<keyword evidence="2" id="KW-1185">Reference proteome</keyword>
<proteinExistence type="predicted"/>
<dbReference type="PANTHER" id="PTHR23409:SF21">
    <property type="entry name" value="CAPSID PROTEIN"/>
    <property type="match status" value="1"/>
</dbReference>
<accession>A0ABN8RL33</accession>
<dbReference type="InterPro" id="IPR000358">
    <property type="entry name" value="RNR_small_fam"/>
</dbReference>
<sequence length="507" mass="56246">MKKLHAPNHKLYEQYYVDQARKKGGNLPAFHGARFQRGYGLGSIFKGLFRWAMSHLQQGAKVVGKKALQTGVNVAQDVLGGDNIKTAISKQAKQAIGNMTSQNNITDTGPIEFNVSGTGEEYLDLARTQLYVKAKITKANGTALDADTQVGPVNLFLHSLFSQVDVSLNERLISASTNTYPYRAMIETLLNYGEEAKTSQLSMAMFYKDTPEKMDVVNPVAADDEANLGLKARYEFTKESHTVDMMGPIHSDIFFQDRLMLNGVNLRMKLNRAKNVFCLVSSAAGANFKVVITEGTLFVRRVKVASSIILGHAAALKHSSAKYPIRRIDCKVLSIPRGFSSFNPDNIFLGQIPKRIVLGLVDTEAYNGSFRTNPFYFKHNNLTQVGVYVDGEQIPRKPLFLNFDAAVGQNVIAGYQSLFSGIGKLSQDTGNQINISDYGSGYTLFAFDLTPDHCPGDHFELIKQGNLRLELHFSEALANTVNLIIYAEFQNVIEFDANRNVLYDYTN</sequence>
<dbReference type="PANTHER" id="PTHR23409">
    <property type="entry name" value="RIBONUCLEOSIDE-DIPHOSPHATE REDUCTASE SMALL CHAIN"/>
    <property type="match status" value="1"/>
</dbReference>
<name>A0ABN8RL33_9CNID</name>
<protein>
    <recommendedName>
        <fullName evidence="3">Capsid protein</fullName>
    </recommendedName>
</protein>
<reference evidence="1 2" key="1">
    <citation type="submission" date="2022-05" db="EMBL/GenBank/DDBJ databases">
        <authorList>
            <consortium name="Genoscope - CEA"/>
            <person name="William W."/>
        </authorList>
    </citation>
    <scope>NUCLEOTIDE SEQUENCE [LARGE SCALE GENOMIC DNA]</scope>
</reference>
<evidence type="ECO:0000313" key="1">
    <source>
        <dbReference type="EMBL" id="CAH3180086.1"/>
    </source>
</evidence>
<evidence type="ECO:0000313" key="2">
    <source>
        <dbReference type="Proteomes" id="UP001159405"/>
    </source>
</evidence>